<proteinExistence type="predicted"/>
<evidence type="ECO:0000313" key="3">
    <source>
        <dbReference type="Proteomes" id="UP000603453"/>
    </source>
</evidence>
<evidence type="ECO:0000256" key="1">
    <source>
        <dbReference type="SAM" id="MobiDB-lite"/>
    </source>
</evidence>
<feature type="region of interest" description="Disordered" evidence="1">
    <location>
        <begin position="221"/>
        <end position="246"/>
    </location>
</feature>
<gene>
    <name evidence="2" type="ORF">INT47_006799</name>
</gene>
<feature type="compositionally biased region" description="Polar residues" evidence="1">
    <location>
        <begin position="221"/>
        <end position="232"/>
    </location>
</feature>
<dbReference type="Proteomes" id="UP000603453">
    <property type="component" value="Unassembled WGS sequence"/>
</dbReference>
<evidence type="ECO:0000313" key="2">
    <source>
        <dbReference type="EMBL" id="KAG2201296.1"/>
    </source>
</evidence>
<dbReference type="EMBL" id="JAEPRD010000073">
    <property type="protein sequence ID" value="KAG2201296.1"/>
    <property type="molecule type" value="Genomic_DNA"/>
</dbReference>
<feature type="compositionally biased region" description="Polar residues" evidence="1">
    <location>
        <begin position="1"/>
        <end position="15"/>
    </location>
</feature>
<organism evidence="2 3">
    <name type="scientific">Mucor saturninus</name>
    <dbReference type="NCBI Taxonomy" id="64648"/>
    <lineage>
        <taxon>Eukaryota</taxon>
        <taxon>Fungi</taxon>
        <taxon>Fungi incertae sedis</taxon>
        <taxon>Mucoromycota</taxon>
        <taxon>Mucoromycotina</taxon>
        <taxon>Mucoromycetes</taxon>
        <taxon>Mucorales</taxon>
        <taxon>Mucorineae</taxon>
        <taxon>Mucoraceae</taxon>
        <taxon>Mucor</taxon>
    </lineage>
</organism>
<dbReference type="OrthoDB" id="2537141at2759"/>
<feature type="region of interest" description="Disordered" evidence="1">
    <location>
        <begin position="73"/>
        <end position="121"/>
    </location>
</feature>
<feature type="compositionally biased region" description="Basic residues" evidence="1">
    <location>
        <begin position="89"/>
        <end position="103"/>
    </location>
</feature>
<accession>A0A8H7QYY2</accession>
<reference evidence="2" key="1">
    <citation type="submission" date="2020-12" db="EMBL/GenBank/DDBJ databases">
        <title>Metabolic potential, ecology and presence of endohyphal bacteria is reflected in genomic diversity of Mucoromycotina.</title>
        <authorList>
            <person name="Muszewska A."/>
            <person name="Okrasinska A."/>
            <person name="Steczkiewicz K."/>
            <person name="Drgas O."/>
            <person name="Orlowska M."/>
            <person name="Perlinska-Lenart U."/>
            <person name="Aleksandrzak-Piekarczyk T."/>
            <person name="Szatraj K."/>
            <person name="Zielenkiewicz U."/>
            <person name="Pilsyk S."/>
            <person name="Malc E."/>
            <person name="Mieczkowski P."/>
            <person name="Kruszewska J.S."/>
            <person name="Biernat P."/>
            <person name="Pawlowska J."/>
        </authorList>
    </citation>
    <scope>NUCLEOTIDE SEQUENCE</scope>
    <source>
        <strain evidence="2">WA0000017839</strain>
    </source>
</reference>
<comment type="caution">
    <text evidence="2">The sequence shown here is derived from an EMBL/GenBank/DDBJ whole genome shotgun (WGS) entry which is preliminary data.</text>
</comment>
<feature type="compositionally biased region" description="Basic and acidic residues" evidence="1">
    <location>
        <begin position="104"/>
        <end position="114"/>
    </location>
</feature>
<sequence>MLLSQENLHVPSNTQHDMEKQKHARIMAFILDQRNRLSGYNSPNHYSQSELDNLPLAEEGGGDNLSLVSASVSQIIPRRRKPNLAPSNRSKRSPSVKSDRRKRKNEESHMKENTHLPQSNSHAFHLLQKFVSPNLEISRITIQPNKKRPKLGLFNKGKSSAKATRAVPDLVFSEADFLKPDIQASPTSSKPSLRQPSISRFFQKPVTATNTTAQKQAVISNKSSKIPSTLASHQRRQRASTAKKSISVIKSSSSNASIERLLKECQEAPQVIINSNGQPSHDSYVEYNYYYTPPQLPTYPRVKTPTYPRVRTPTNQHPYEEQPQFTPILIESDSETNSYRHPHLKSESVHTDNSLYMFYKDQLNPEHVSEIARKEWDYEDMGDWQIESVASFNSSITNYCDDDNIMNFWQHQFKRTL</sequence>
<protein>
    <submittedName>
        <fullName evidence="2">Uncharacterized protein</fullName>
    </submittedName>
</protein>
<name>A0A8H7QYY2_9FUNG</name>
<keyword evidence="3" id="KW-1185">Reference proteome</keyword>
<dbReference type="AlphaFoldDB" id="A0A8H7QYY2"/>
<feature type="region of interest" description="Disordered" evidence="1">
    <location>
        <begin position="1"/>
        <end position="20"/>
    </location>
</feature>